<name>A0A0G0Z302_9BACT</name>
<evidence type="ECO:0000259" key="8">
    <source>
        <dbReference type="Pfam" id="PF01478"/>
    </source>
</evidence>
<gene>
    <name evidence="10" type="ORF">UV06_C0002G0017</name>
</gene>
<evidence type="ECO:0000256" key="5">
    <source>
        <dbReference type="ARBA" id="ARBA00022989"/>
    </source>
</evidence>
<evidence type="ECO:0000313" key="11">
    <source>
        <dbReference type="Proteomes" id="UP000033854"/>
    </source>
</evidence>
<dbReference type="Pfam" id="PF01478">
    <property type="entry name" value="Peptidase_A24"/>
    <property type="match status" value="1"/>
</dbReference>
<sequence>MYHCSMVLIVLFIFVMGMIWGSFLNVVIFRVSHGSSPLSGRSMCPKCKHQLAWFYNIPLFSFLWLRGRCAYCHKKISIRYPLIEVLTGVMFVWWFLVGFNFFKLVGSPWSFIQPVFWLTVGMVMLAIFMTDLLYMVIPFSLNLLLFSLALFYRVGLTGFGIMQVTDFVQALLSGLGLCLLFLIIQMLTKMIKKVDGFGMGDIYLAPALGLLLGWPKIVPGVFFSFVLGAVVGMTLIVFGKKKLGQYLPFGPFLIAGTVIALVWGGSVWSWYMGLLV</sequence>
<keyword evidence="6 7" id="KW-0472">Membrane</keyword>
<dbReference type="Pfam" id="PF06750">
    <property type="entry name" value="A24_N_bact"/>
    <property type="match status" value="1"/>
</dbReference>
<feature type="transmembrane region" description="Helical" evidence="7">
    <location>
        <begin position="167"/>
        <end position="184"/>
    </location>
</feature>
<dbReference type="GO" id="GO:0006465">
    <property type="term" value="P:signal peptide processing"/>
    <property type="evidence" value="ECO:0007669"/>
    <property type="project" value="TreeGrafter"/>
</dbReference>
<evidence type="ECO:0000259" key="9">
    <source>
        <dbReference type="Pfam" id="PF06750"/>
    </source>
</evidence>
<dbReference type="GO" id="GO:0004190">
    <property type="term" value="F:aspartic-type endopeptidase activity"/>
    <property type="evidence" value="ECO:0007669"/>
    <property type="project" value="InterPro"/>
</dbReference>
<protein>
    <submittedName>
        <fullName evidence="10">Type 4 prepilin-like protein leader peptide-processing enzyme</fullName>
    </submittedName>
</protein>
<evidence type="ECO:0000256" key="1">
    <source>
        <dbReference type="ARBA" id="ARBA00004651"/>
    </source>
</evidence>
<dbReference type="GO" id="GO:0005886">
    <property type="term" value="C:plasma membrane"/>
    <property type="evidence" value="ECO:0007669"/>
    <property type="project" value="UniProtKB-SubCell"/>
</dbReference>
<organism evidence="10 11">
    <name type="scientific">Candidatus Collierbacteria bacterium GW2011_GWA2_42_17</name>
    <dbReference type="NCBI Taxonomy" id="1618378"/>
    <lineage>
        <taxon>Bacteria</taxon>
        <taxon>Candidatus Collieribacteriota</taxon>
    </lineage>
</organism>
<feature type="transmembrane region" description="Helical" evidence="7">
    <location>
        <begin position="141"/>
        <end position="161"/>
    </location>
</feature>
<dbReference type="PANTHER" id="PTHR30487:SF0">
    <property type="entry name" value="PREPILIN LEADER PEPTIDASE_N-METHYLTRANSFERASE-RELATED"/>
    <property type="match status" value="1"/>
</dbReference>
<evidence type="ECO:0000313" key="10">
    <source>
        <dbReference type="EMBL" id="KKS43115.1"/>
    </source>
</evidence>
<keyword evidence="3" id="KW-1003">Cell membrane</keyword>
<feature type="domain" description="Prepilin type IV endopeptidase peptidase" evidence="8">
    <location>
        <begin position="122"/>
        <end position="232"/>
    </location>
</feature>
<feature type="transmembrane region" description="Helical" evidence="7">
    <location>
        <begin position="114"/>
        <end position="134"/>
    </location>
</feature>
<dbReference type="InterPro" id="IPR000045">
    <property type="entry name" value="Prepilin_IV_endopep_pep"/>
</dbReference>
<proteinExistence type="inferred from homology"/>
<feature type="transmembrane region" description="Helical" evidence="7">
    <location>
        <begin position="51"/>
        <end position="69"/>
    </location>
</feature>
<feature type="transmembrane region" description="Helical" evidence="7">
    <location>
        <begin position="81"/>
        <end position="102"/>
    </location>
</feature>
<accession>A0A0G0Z302</accession>
<keyword evidence="4 7" id="KW-0812">Transmembrane</keyword>
<evidence type="ECO:0000256" key="4">
    <source>
        <dbReference type="ARBA" id="ARBA00022692"/>
    </source>
</evidence>
<dbReference type="PANTHER" id="PTHR30487">
    <property type="entry name" value="TYPE 4 PREPILIN-LIKE PROTEINS LEADER PEPTIDE-PROCESSING ENZYME"/>
    <property type="match status" value="1"/>
</dbReference>
<evidence type="ECO:0000256" key="2">
    <source>
        <dbReference type="ARBA" id="ARBA00005801"/>
    </source>
</evidence>
<keyword evidence="5 7" id="KW-1133">Transmembrane helix</keyword>
<dbReference type="EMBL" id="LCDA01000002">
    <property type="protein sequence ID" value="KKS43115.1"/>
    <property type="molecule type" value="Genomic_DNA"/>
</dbReference>
<feature type="transmembrane region" description="Helical" evidence="7">
    <location>
        <begin position="250"/>
        <end position="271"/>
    </location>
</feature>
<comment type="caution">
    <text evidence="10">The sequence shown here is derived from an EMBL/GenBank/DDBJ whole genome shotgun (WGS) entry which is preliminary data.</text>
</comment>
<feature type="domain" description="Prepilin peptidase A24 N-terminal" evidence="9">
    <location>
        <begin position="15"/>
        <end position="95"/>
    </location>
</feature>
<dbReference type="PATRIC" id="fig|1618378.3.peg.261"/>
<dbReference type="AlphaFoldDB" id="A0A0G0Z302"/>
<dbReference type="Proteomes" id="UP000033854">
    <property type="component" value="Unassembled WGS sequence"/>
</dbReference>
<dbReference type="InterPro" id="IPR010627">
    <property type="entry name" value="Prepilin_pept_A24_N"/>
</dbReference>
<comment type="subcellular location">
    <subcellularLocation>
        <location evidence="1">Cell membrane</location>
        <topology evidence="1">Multi-pass membrane protein</topology>
    </subcellularLocation>
</comment>
<feature type="transmembrane region" description="Helical" evidence="7">
    <location>
        <begin position="196"/>
        <end position="214"/>
    </location>
</feature>
<evidence type="ECO:0000256" key="3">
    <source>
        <dbReference type="ARBA" id="ARBA00022475"/>
    </source>
</evidence>
<comment type="similarity">
    <text evidence="2">Belongs to the peptidase A24 family.</text>
</comment>
<feature type="transmembrane region" description="Helical" evidence="7">
    <location>
        <begin position="220"/>
        <end position="238"/>
    </location>
</feature>
<evidence type="ECO:0000256" key="7">
    <source>
        <dbReference type="SAM" id="Phobius"/>
    </source>
</evidence>
<dbReference type="InterPro" id="IPR050882">
    <property type="entry name" value="Prepilin_peptidase/N-MTase"/>
</dbReference>
<reference evidence="10 11" key="1">
    <citation type="journal article" date="2015" name="Nature">
        <title>rRNA introns, odd ribosomes, and small enigmatic genomes across a large radiation of phyla.</title>
        <authorList>
            <person name="Brown C.T."/>
            <person name="Hug L.A."/>
            <person name="Thomas B.C."/>
            <person name="Sharon I."/>
            <person name="Castelle C.J."/>
            <person name="Singh A."/>
            <person name="Wilkins M.J."/>
            <person name="Williams K.H."/>
            <person name="Banfield J.F."/>
        </authorList>
    </citation>
    <scope>NUCLEOTIDE SEQUENCE [LARGE SCALE GENOMIC DNA]</scope>
</reference>
<evidence type="ECO:0000256" key="6">
    <source>
        <dbReference type="ARBA" id="ARBA00023136"/>
    </source>
</evidence>
<feature type="transmembrane region" description="Helical" evidence="7">
    <location>
        <begin position="7"/>
        <end position="31"/>
    </location>
</feature>